<keyword evidence="6" id="KW-0677">Repeat</keyword>
<keyword evidence="13" id="KW-1185">Reference proteome</keyword>
<proteinExistence type="predicted"/>
<dbReference type="SUPFAM" id="SSF52058">
    <property type="entry name" value="L domain-like"/>
    <property type="match status" value="3"/>
</dbReference>
<accession>A0A5C6W0Z3</accession>
<keyword evidence="2" id="KW-0134">Cell wall</keyword>
<keyword evidence="5" id="KW-0732">Signal</keyword>
<dbReference type="InterPro" id="IPR003591">
    <property type="entry name" value="Leu-rich_rpt_typical-subtyp"/>
</dbReference>
<comment type="caution">
    <text evidence="12">The sequence shown here is derived from an EMBL/GenBank/DDBJ whole genome shotgun (WGS) entry which is preliminary data.</text>
</comment>
<dbReference type="PROSITE" id="PS50847">
    <property type="entry name" value="GRAM_POS_ANCHORING"/>
    <property type="match status" value="1"/>
</dbReference>
<keyword evidence="9" id="KW-0472">Membrane</keyword>
<evidence type="ECO:0000256" key="5">
    <source>
        <dbReference type="ARBA" id="ARBA00022729"/>
    </source>
</evidence>
<keyword evidence="9" id="KW-1133">Transmembrane helix</keyword>
<feature type="compositionally biased region" description="Polar residues" evidence="8">
    <location>
        <begin position="1326"/>
        <end position="1339"/>
    </location>
</feature>
<dbReference type="InterPro" id="IPR013783">
    <property type="entry name" value="Ig-like_fold"/>
</dbReference>
<evidence type="ECO:0000256" key="1">
    <source>
        <dbReference type="ARBA" id="ARBA00004168"/>
    </source>
</evidence>
<dbReference type="Gene3D" id="2.60.40.10">
    <property type="entry name" value="Immunoglobulins"/>
    <property type="match status" value="4"/>
</dbReference>
<feature type="domain" description="Fibronectin type-III" evidence="11">
    <location>
        <begin position="1116"/>
        <end position="1209"/>
    </location>
</feature>
<dbReference type="InterPro" id="IPR001611">
    <property type="entry name" value="Leu-rich_rpt"/>
</dbReference>
<feature type="domain" description="Fibronectin type-III" evidence="11">
    <location>
        <begin position="135"/>
        <end position="218"/>
    </location>
</feature>
<evidence type="ECO:0000259" key="11">
    <source>
        <dbReference type="PROSITE" id="PS50853"/>
    </source>
</evidence>
<dbReference type="PROSITE" id="PS50853">
    <property type="entry name" value="FN3"/>
    <property type="match status" value="3"/>
</dbReference>
<feature type="domain" description="Fibronectin type-III" evidence="11">
    <location>
        <begin position="779"/>
        <end position="866"/>
    </location>
</feature>
<evidence type="ECO:0000256" key="6">
    <source>
        <dbReference type="ARBA" id="ARBA00022737"/>
    </source>
</evidence>
<feature type="domain" description="Gram-positive cocci surface proteins LPxTG" evidence="10">
    <location>
        <begin position="1363"/>
        <end position="1399"/>
    </location>
</feature>
<evidence type="ECO:0000259" key="10">
    <source>
        <dbReference type="PROSITE" id="PS50847"/>
    </source>
</evidence>
<dbReference type="OrthoDB" id="2786233at2"/>
<dbReference type="PANTHER" id="PTHR46652:SF3">
    <property type="entry name" value="LEUCINE-RICH REPEAT-CONTAINING PROTEIN 9"/>
    <property type="match status" value="1"/>
</dbReference>
<keyword evidence="9" id="KW-0812">Transmembrane</keyword>
<evidence type="ECO:0000313" key="12">
    <source>
        <dbReference type="EMBL" id="TXC90935.1"/>
    </source>
</evidence>
<dbReference type="Proteomes" id="UP000321363">
    <property type="component" value="Unassembled WGS sequence"/>
</dbReference>
<dbReference type="SMART" id="SM00365">
    <property type="entry name" value="LRR_SD22"/>
    <property type="match status" value="8"/>
</dbReference>
<dbReference type="SUPFAM" id="SSF49265">
    <property type="entry name" value="Fibronectin type III"/>
    <property type="match status" value="3"/>
</dbReference>
<dbReference type="SMART" id="SM00060">
    <property type="entry name" value="FN3"/>
    <property type="match status" value="4"/>
</dbReference>
<dbReference type="InterPro" id="IPR050836">
    <property type="entry name" value="SDS22/Internalin_LRR"/>
</dbReference>
<dbReference type="InterPro" id="IPR019931">
    <property type="entry name" value="LPXTG_anchor"/>
</dbReference>
<dbReference type="InterPro" id="IPR032675">
    <property type="entry name" value="LRR_dom_sf"/>
</dbReference>
<dbReference type="PANTHER" id="PTHR46652">
    <property type="entry name" value="LEUCINE-RICH REPEAT AND IQ DOMAIN-CONTAINING PROTEIN 1-RELATED"/>
    <property type="match status" value="1"/>
</dbReference>
<dbReference type="Pfam" id="PF00041">
    <property type="entry name" value="fn3"/>
    <property type="match status" value="3"/>
</dbReference>
<keyword evidence="7" id="KW-0572">Peptidoglycan-anchor</keyword>
<dbReference type="NCBIfam" id="TIGR01167">
    <property type="entry name" value="LPXTG_anchor"/>
    <property type="match status" value="1"/>
</dbReference>
<evidence type="ECO:0000256" key="7">
    <source>
        <dbReference type="ARBA" id="ARBA00023088"/>
    </source>
</evidence>
<dbReference type="CDD" id="cd00063">
    <property type="entry name" value="FN3"/>
    <property type="match status" value="4"/>
</dbReference>
<dbReference type="PROSITE" id="PS51450">
    <property type="entry name" value="LRR"/>
    <property type="match status" value="7"/>
</dbReference>
<evidence type="ECO:0000256" key="8">
    <source>
        <dbReference type="SAM" id="MobiDB-lite"/>
    </source>
</evidence>
<evidence type="ECO:0000256" key="2">
    <source>
        <dbReference type="ARBA" id="ARBA00022512"/>
    </source>
</evidence>
<evidence type="ECO:0000256" key="4">
    <source>
        <dbReference type="ARBA" id="ARBA00022614"/>
    </source>
</evidence>
<dbReference type="InterPro" id="IPR025875">
    <property type="entry name" value="Leu-rich_rpt_4"/>
</dbReference>
<dbReference type="SMART" id="SM00369">
    <property type="entry name" value="LRR_TYP"/>
    <property type="match status" value="5"/>
</dbReference>
<dbReference type="RefSeq" id="WP_146947538.1">
    <property type="nucleotide sequence ID" value="NZ_VOQF01000005.1"/>
</dbReference>
<name>A0A5C6W0Z3_9BACI</name>
<dbReference type="InterPro" id="IPR036116">
    <property type="entry name" value="FN3_sf"/>
</dbReference>
<keyword evidence="4" id="KW-0433">Leucine-rich repeat</keyword>
<dbReference type="InterPro" id="IPR003961">
    <property type="entry name" value="FN3_dom"/>
</dbReference>
<dbReference type="Pfam" id="PF12799">
    <property type="entry name" value="LRR_4"/>
    <property type="match status" value="2"/>
</dbReference>
<reference evidence="12 13" key="1">
    <citation type="journal article" date="2005" name="Int. J. Syst. Evol. Microbiol.">
        <title>Bacillus litoralis sp. nov., isolated from a tidal flat of the Yellow Sea in Korea.</title>
        <authorList>
            <person name="Yoon J.H."/>
            <person name="Oh T.K."/>
        </authorList>
    </citation>
    <scope>NUCLEOTIDE SEQUENCE [LARGE SCALE GENOMIC DNA]</scope>
    <source>
        <strain evidence="12 13">SW-211</strain>
    </source>
</reference>
<comment type="subcellular location">
    <subcellularLocation>
        <location evidence="1">Secreted</location>
        <location evidence="1">Cell wall</location>
        <topology evidence="1">Peptidoglycan-anchor</topology>
    </subcellularLocation>
</comment>
<dbReference type="EMBL" id="VOQF01000005">
    <property type="protein sequence ID" value="TXC90935.1"/>
    <property type="molecule type" value="Genomic_DNA"/>
</dbReference>
<evidence type="ECO:0000313" key="13">
    <source>
        <dbReference type="Proteomes" id="UP000321363"/>
    </source>
</evidence>
<gene>
    <name evidence="12" type="ORF">FS935_08490</name>
</gene>
<dbReference type="Gene3D" id="3.80.10.10">
    <property type="entry name" value="Ribonuclease Inhibitor"/>
    <property type="match status" value="3"/>
</dbReference>
<evidence type="ECO:0000256" key="9">
    <source>
        <dbReference type="SAM" id="Phobius"/>
    </source>
</evidence>
<organism evidence="12 13">
    <name type="scientific">Metabacillus litoralis</name>
    <dbReference type="NCBI Taxonomy" id="152268"/>
    <lineage>
        <taxon>Bacteria</taxon>
        <taxon>Bacillati</taxon>
        <taxon>Bacillota</taxon>
        <taxon>Bacilli</taxon>
        <taxon>Bacillales</taxon>
        <taxon>Bacillaceae</taxon>
        <taxon>Metabacillus</taxon>
    </lineage>
</organism>
<feature type="transmembrane region" description="Helical" evidence="9">
    <location>
        <begin position="1370"/>
        <end position="1390"/>
    </location>
</feature>
<protein>
    <submittedName>
        <fullName evidence="12">LPXTG cell wall anchor domain-containing protein</fullName>
    </submittedName>
</protein>
<feature type="region of interest" description="Disordered" evidence="8">
    <location>
        <begin position="1316"/>
        <end position="1346"/>
    </location>
</feature>
<evidence type="ECO:0000256" key="3">
    <source>
        <dbReference type="ARBA" id="ARBA00022525"/>
    </source>
</evidence>
<sequence>MNKRLVSISLIFTVLLTLFTPFSQKVIASTTDNITLLPAVNTEDGVQLQWVSSSSVQGDEHFTLIKNNEEIPLASVEKVNSTVGEIGEVINTYQFLDEQVEVGTHYTYSLKKEGNSTLQSGQIEVLYQKEELDSEIIDLQVTNITDREFKAEWSTLENAEAYHLLVDGKLLGQFKNEVSYEVKELAADTSYTVSVRAISDGEIISEIAKTVTTKTVETSEVPVVEEEAEVIKEEVTVSKASVPTGEVVSIPDSSLKRAIKGALKLTRDEIYTSDMESLTTLNASYRNVKDLSGLETAFNLTKLDLSGNEISSAVEIKHLTQLQYVDLSYYLGSDIQFLEPLTNLKTLILTDTTVTDLEPISSLSLLETLDISFGQVTELNDLASLSSLKDLNISYLEDLASVEPLQKLTQLTTLSMYGDSYFRLKSEVDQLERENLEIFHDESYYLYFDSIKVNETRAILNWSYEGEVEVASYEVLLGDKSFELEATENTLTVNDLIENTQYNVKVNAYDSEDKVVGSIETTIKTLPAASGEKVIFNDSQLEKAIKAHFGLEREIYVSDMKELTELSIERKRIKDLTGLEHATNLKYLYASRNIIEDISSISGLKALEGLYLDGNKISNFSALSELSNLTTLGLTATGIKDLAVLSGMEKLNDLALDENELTSLSTLPALPSLAYLSLYNNLLTDVSGIEKLVNIESVYLDDNPLESLEGINNNLKLNSLSLSNTSLDDISNLLKVDSLQYVSLYGNGMLDLNEGSEARKVIAQLEEWGVYVEYDDQGEEEWFESYFSFITENSFHVHWDYYGEKELTTVEIYVNGDKKATVPFEDYEFIIGGLTPSTDYEIEVKAFNSSNELEFTSSFTETTWSEPSGDVVEFKDETLKDIIKEQLGIDRDPQVSDMERLDSIYLFEANVSDLTGLEYAVNLFDFNVFENTEVLDLSALKELKNLYSMNITNSQIKDYKILEEMNSIRSLAIDDNDLKDISFLAGMKQLEDLMLMNNNISDISALSNLTKLSFVNLANNNIEDIRPLLGSKNEMYSLDVSDNPIEDISSLSQFENLFDLYLDETLIEDLTPLLELYSLESVSLYNIPTLELPNNTTNQSVIDDLLYYGVKVNIDVDLTPELYIDEVTQNSISISWDPMLPKGVGVYNVTLYENEEIVEEFQLDSVEASYQFTELSANTNYYVEVFVAEEVEEYYGYLSAEITTLPVEGSIKDVSMYVHKTEGTPEVEAMFDLYGIDEDNEDLYFYGESDEDGKLWDYTLDEPIDLFSLPVGNYGITFFTADEEEFSFEFEIKADEEYINEPILFLLYEEDDAVTPPSKYNPGKDSGSTDGNNGENKGNSPIKVDEPKKDVKVKVKPVENKELPETATDVYNLMMIGLVIVGFGGAILVIRKRKKMNHE</sequence>
<keyword evidence="3" id="KW-0964">Secreted</keyword>